<dbReference type="EMBL" id="CM056816">
    <property type="protein sequence ID" value="KAJ8632711.1"/>
    <property type="molecule type" value="Genomic_DNA"/>
</dbReference>
<organism evidence="1 2">
    <name type="scientific">Persea americana</name>
    <name type="common">Avocado</name>
    <dbReference type="NCBI Taxonomy" id="3435"/>
    <lineage>
        <taxon>Eukaryota</taxon>
        <taxon>Viridiplantae</taxon>
        <taxon>Streptophyta</taxon>
        <taxon>Embryophyta</taxon>
        <taxon>Tracheophyta</taxon>
        <taxon>Spermatophyta</taxon>
        <taxon>Magnoliopsida</taxon>
        <taxon>Magnoliidae</taxon>
        <taxon>Laurales</taxon>
        <taxon>Lauraceae</taxon>
        <taxon>Persea</taxon>
    </lineage>
</organism>
<gene>
    <name evidence="1" type="ORF">MRB53_026047</name>
</gene>
<accession>A0ACC2LGY5</accession>
<sequence>MVASSSSCLLLCLHTLLDEQRGVATIIYDEIGAAVDSSVEAPISAPLVLLEGVSLPGEDNGRVTGDGGGGMELGGEDVAGAPADLDSEGGEGFDEDDGGGQAWSTEKKEEESEGELASGFYEKCYGCEQRPVSYLQQLLSLKECEVS</sequence>
<comment type="caution">
    <text evidence="1">The sequence shown here is derived from an EMBL/GenBank/DDBJ whole genome shotgun (WGS) entry which is preliminary data.</text>
</comment>
<evidence type="ECO:0000313" key="1">
    <source>
        <dbReference type="EMBL" id="KAJ8632711.1"/>
    </source>
</evidence>
<keyword evidence="2" id="KW-1185">Reference proteome</keyword>
<dbReference type="Proteomes" id="UP001234297">
    <property type="component" value="Chromosome 8"/>
</dbReference>
<reference evidence="1 2" key="1">
    <citation type="journal article" date="2022" name="Hortic Res">
        <title>A haplotype resolved chromosomal level avocado genome allows analysis of novel avocado genes.</title>
        <authorList>
            <person name="Nath O."/>
            <person name="Fletcher S.J."/>
            <person name="Hayward A."/>
            <person name="Shaw L.M."/>
            <person name="Masouleh A.K."/>
            <person name="Furtado A."/>
            <person name="Henry R.J."/>
            <person name="Mitter N."/>
        </authorList>
    </citation>
    <scope>NUCLEOTIDE SEQUENCE [LARGE SCALE GENOMIC DNA]</scope>
    <source>
        <strain evidence="2">cv. Hass</strain>
    </source>
</reference>
<protein>
    <submittedName>
        <fullName evidence="1">Uncharacterized protein</fullName>
    </submittedName>
</protein>
<proteinExistence type="predicted"/>
<name>A0ACC2LGY5_PERAE</name>
<evidence type="ECO:0000313" key="2">
    <source>
        <dbReference type="Proteomes" id="UP001234297"/>
    </source>
</evidence>